<dbReference type="PANTHER" id="PTHR43172">
    <property type="entry name" value="ADENYLOSUCCINATE LYASE"/>
    <property type="match status" value="1"/>
</dbReference>
<dbReference type="Gene3D" id="1.10.275.10">
    <property type="entry name" value="Fumarase/aspartase (N-terminal domain)"/>
    <property type="match status" value="1"/>
</dbReference>
<dbReference type="InterPro" id="IPR020557">
    <property type="entry name" value="Fumarate_lyase_CS"/>
</dbReference>
<organism evidence="4 5">
    <name type="scientific">Saccharopolyspora spinosa</name>
    <dbReference type="NCBI Taxonomy" id="60894"/>
    <lineage>
        <taxon>Bacteria</taxon>
        <taxon>Bacillati</taxon>
        <taxon>Actinomycetota</taxon>
        <taxon>Actinomycetes</taxon>
        <taxon>Pseudonocardiales</taxon>
        <taxon>Pseudonocardiaceae</taxon>
        <taxon>Saccharopolyspora</taxon>
    </lineage>
</organism>
<comment type="caution">
    <text evidence="4">The sequence shown here is derived from an EMBL/GenBank/DDBJ whole genome shotgun (WGS) entry which is preliminary data.</text>
</comment>
<evidence type="ECO:0000256" key="1">
    <source>
        <dbReference type="ARBA" id="ARBA00023239"/>
    </source>
</evidence>
<dbReference type="GO" id="GO:0019619">
    <property type="term" value="P:3,4-dihydroxybenzoate catabolic process"/>
    <property type="evidence" value="ECO:0007669"/>
    <property type="project" value="InterPro"/>
</dbReference>
<evidence type="ECO:0000313" key="5">
    <source>
        <dbReference type="Proteomes" id="UP000233786"/>
    </source>
</evidence>
<keyword evidence="1" id="KW-0456">Lyase</keyword>
<dbReference type="NCBIfam" id="TIGR02426">
    <property type="entry name" value="protocat_pcaB"/>
    <property type="match status" value="1"/>
</dbReference>
<dbReference type="STRING" id="994479.GCA_000194155_00937"/>
<dbReference type="PANTHER" id="PTHR43172:SF2">
    <property type="entry name" value="ADENYLOSUCCINATE LYASE C-TERMINAL DOMAIN-CONTAINING PROTEIN"/>
    <property type="match status" value="1"/>
</dbReference>
<gene>
    <name evidence="4" type="ORF">A8926_5511</name>
</gene>
<dbReference type="PRINTS" id="PR00149">
    <property type="entry name" value="FUMRATELYASE"/>
</dbReference>
<dbReference type="CDD" id="cd01597">
    <property type="entry name" value="pCLME"/>
    <property type="match status" value="1"/>
</dbReference>
<accession>A0A2N3Y3L8</accession>
<protein>
    <submittedName>
        <fullName evidence="4">3-carboxy-cis,cis-muconate cycloisomerase</fullName>
    </submittedName>
</protein>
<dbReference type="Gene3D" id="1.10.40.30">
    <property type="entry name" value="Fumarase/aspartase (C-terminal domain)"/>
    <property type="match status" value="1"/>
</dbReference>
<dbReference type="InterPro" id="IPR022761">
    <property type="entry name" value="Fumarate_lyase_N"/>
</dbReference>
<keyword evidence="5" id="KW-1185">Reference proteome</keyword>
<name>A0A2N3Y3L8_SACSN</name>
<dbReference type="Proteomes" id="UP000233786">
    <property type="component" value="Unassembled WGS sequence"/>
</dbReference>
<dbReference type="InterPro" id="IPR008948">
    <property type="entry name" value="L-Aspartase-like"/>
</dbReference>
<evidence type="ECO:0000256" key="2">
    <source>
        <dbReference type="ARBA" id="ARBA00034772"/>
    </source>
</evidence>
<evidence type="ECO:0000313" key="4">
    <source>
        <dbReference type="EMBL" id="PKW17536.1"/>
    </source>
</evidence>
<dbReference type="AlphaFoldDB" id="A0A2N3Y3L8"/>
<dbReference type="SMART" id="SM00998">
    <property type="entry name" value="ADSL_C"/>
    <property type="match status" value="1"/>
</dbReference>
<feature type="domain" description="Adenylosuccinate lyase C-terminal" evidence="3">
    <location>
        <begin position="349"/>
        <end position="428"/>
    </location>
</feature>
<dbReference type="InterPro" id="IPR012789">
    <property type="entry name" value="Protocat_PcaB-like"/>
</dbReference>
<evidence type="ECO:0000259" key="3">
    <source>
        <dbReference type="SMART" id="SM00998"/>
    </source>
</evidence>
<dbReference type="GO" id="GO:0016853">
    <property type="term" value="F:isomerase activity"/>
    <property type="evidence" value="ECO:0007669"/>
    <property type="project" value="UniProtKB-KW"/>
</dbReference>
<dbReference type="SUPFAM" id="SSF48557">
    <property type="entry name" value="L-aspartase-like"/>
    <property type="match status" value="1"/>
</dbReference>
<dbReference type="Pfam" id="PF00206">
    <property type="entry name" value="Lyase_1"/>
    <property type="match status" value="1"/>
</dbReference>
<dbReference type="InterPro" id="IPR024083">
    <property type="entry name" value="Fumarase/histidase_N"/>
</dbReference>
<dbReference type="InterPro" id="IPR000362">
    <property type="entry name" value="Fumarate_lyase_fam"/>
</dbReference>
<dbReference type="Pfam" id="PF10397">
    <property type="entry name" value="ADSL_C"/>
    <property type="match status" value="1"/>
</dbReference>
<proteinExistence type="inferred from homology"/>
<dbReference type="EMBL" id="PJNB01000001">
    <property type="protein sequence ID" value="PKW17536.1"/>
    <property type="molecule type" value="Genomic_DNA"/>
</dbReference>
<dbReference type="PROSITE" id="PS00163">
    <property type="entry name" value="FUMARATE_LYASES"/>
    <property type="match status" value="1"/>
</dbReference>
<dbReference type="Gene3D" id="1.20.200.10">
    <property type="entry name" value="Fumarase/aspartase (Central domain)"/>
    <property type="match status" value="1"/>
</dbReference>
<comment type="similarity">
    <text evidence="2">Belongs to the class-II fumarase/aspartase family.</text>
</comment>
<sequence length="437" mass="45870">MFSTPAATGRTSSSAWLQAMLDFEAALASAQAKAGVIPAAAAEEIGRYCRAELFDADAIAERAVSSATPVIPLVRDLTALLGTEAKPYVHRGATSQDVIDTAAMLVARDVLGLVIADVRAAADECARLAEQHRHTVMIARSLLQQALPTTFGYRCAGWLTALDEATAVLDRVRGQRLAVQLGGPAGTLASLGRDGVRVVELLATELGLAEPVVPWHTDRARIAELAGALGTAAGVLGKIALDVELHAQTEVGELAEGKAGGSSAMPHKQNPVSAVLSTAATRRVPGLVATLLSAMPQEYERAAGAWQSEWEPLTELLRLVAAAAAQTRQLLAGLRVRPEKMAANLDLTRGLMMAESATGPLMTSLGRTEAQDLVARLCRRAVQEGTTLRAELLADPQVRAVLSEAEVVAATEPADYLGAAPAFIDRALAAHTELENR</sequence>
<dbReference type="GO" id="GO:0016829">
    <property type="term" value="F:lyase activity"/>
    <property type="evidence" value="ECO:0007669"/>
    <property type="project" value="UniProtKB-KW"/>
</dbReference>
<reference evidence="4" key="1">
    <citation type="submission" date="2017-12" db="EMBL/GenBank/DDBJ databases">
        <title>Sequencing the genomes of 1000 Actinobacteria strains.</title>
        <authorList>
            <person name="Klenk H.-P."/>
        </authorList>
    </citation>
    <scope>NUCLEOTIDE SEQUENCE [LARGE SCALE GENOMIC DNA]</scope>
    <source>
        <strain evidence="4">DSM 44228</strain>
    </source>
</reference>
<dbReference type="InterPro" id="IPR019468">
    <property type="entry name" value="AdenyloSucc_lyase_C"/>
</dbReference>
<dbReference type="PRINTS" id="PR00145">
    <property type="entry name" value="ARGSUCLYASE"/>
</dbReference>